<keyword evidence="2 10" id="KW-0808">Transferase</keyword>
<comment type="subcellular location">
    <subcellularLocation>
        <location evidence="1">Membrane</location>
        <topology evidence="1">Multi-pass membrane protein</topology>
    </subcellularLocation>
</comment>
<dbReference type="PANTHER" id="PTHR12246">
    <property type="entry name" value="PALMITOYLTRANSFERASE ZDHHC16"/>
    <property type="match status" value="1"/>
</dbReference>
<feature type="compositionally biased region" description="Polar residues" evidence="11">
    <location>
        <begin position="627"/>
        <end position="639"/>
    </location>
</feature>
<feature type="region of interest" description="Disordered" evidence="11">
    <location>
        <begin position="460"/>
        <end position="491"/>
    </location>
</feature>
<sequence>MARPRLTPRTLRHCCSSPRNCWVCFKDHARLLPVLFILILLAYAYLILTFSLALSYTLLHRHHFLSALVQLVLTHALLGSAALSLLITVFRDPGSPTRAAGGSLGGAEEGRAGAFGTDGAAGDADSGWNRPEEAARAAYRDGAVDEGDADRAPLLAASSSANPYDEGEDIAAQAREHGHGHGSSAVGTAAHTAPLLTAGPTSLIPGQPRLPARTDRDQLADQLSLAARLTSTSSTSASAQIDRTSTSPAALARAEAGAGSTAHSAGGGGGGGSSSSNGGSGRVRSGSTSRMSELMVKSTGEARWCNKCSGPKPDRAHHCSTCGICVLRMDHHCPWLGGCVGLRNHKAFFLFLAYTSASCVYAGQEAARGLIRYVNDEKNGSETTPITWAILLLIAFIFGLALVPFAGYHAFLICRNKTTIESMEGGGRVRLPSERLRAGQTGGRPSRVNVQDRLRQIVAAHPSPTHDGDDVHRPDVESDTGATRWRGDEELSRQERKALKKANQLNVYDIGWRRNWRVMMGQQWWEWFLPWGEPDTDGFAYDVNQRALQELDRITFRIRTGQDPPSASAQDDSSDDDSDDERNPFRRPAHAHGPPRPELGQSTMTFSEQRRAAAHGRVPLPPPSSSTGTGNDRNTSPSRGGTWESGHGDSQWGPPPRRDFVLYDVDSDEDA</sequence>
<evidence type="ECO:0000256" key="6">
    <source>
        <dbReference type="ARBA" id="ARBA00023139"/>
    </source>
</evidence>
<dbReference type="EMBL" id="JAPDMQ010000100">
    <property type="protein sequence ID" value="KAK0535219.1"/>
    <property type="molecule type" value="Genomic_DNA"/>
</dbReference>
<evidence type="ECO:0000259" key="12">
    <source>
        <dbReference type="Pfam" id="PF01529"/>
    </source>
</evidence>
<dbReference type="Pfam" id="PF01529">
    <property type="entry name" value="DHHC"/>
    <property type="match status" value="1"/>
</dbReference>
<feature type="domain" description="Palmitoyltransferase DHHC" evidence="12">
    <location>
        <begin position="300"/>
        <end position="424"/>
    </location>
</feature>
<evidence type="ECO:0000256" key="3">
    <source>
        <dbReference type="ARBA" id="ARBA00022692"/>
    </source>
</evidence>
<gene>
    <name evidence="13" type="primary">PFA3</name>
    <name evidence="13" type="ORF">OC842_002385</name>
</gene>
<dbReference type="Proteomes" id="UP001176521">
    <property type="component" value="Unassembled WGS sequence"/>
</dbReference>
<dbReference type="GO" id="GO:0019706">
    <property type="term" value="F:protein-cysteine S-palmitoyltransferase activity"/>
    <property type="evidence" value="ECO:0007669"/>
    <property type="project" value="UniProtKB-EC"/>
</dbReference>
<keyword evidence="6" id="KW-0564">Palmitate</keyword>
<feature type="compositionally biased region" description="Basic and acidic residues" evidence="11">
    <location>
        <begin position="464"/>
        <end position="476"/>
    </location>
</feature>
<dbReference type="InterPro" id="IPR001594">
    <property type="entry name" value="Palmitoyltrfase_DHHC"/>
</dbReference>
<feature type="compositionally biased region" description="Gly residues" evidence="11">
    <location>
        <begin position="265"/>
        <end position="281"/>
    </location>
</feature>
<evidence type="ECO:0000313" key="13">
    <source>
        <dbReference type="EMBL" id="KAK0535219.1"/>
    </source>
</evidence>
<keyword evidence="4 10" id="KW-1133">Transmembrane helix</keyword>
<evidence type="ECO:0000256" key="4">
    <source>
        <dbReference type="ARBA" id="ARBA00022989"/>
    </source>
</evidence>
<keyword evidence="3 10" id="KW-0812">Transmembrane</keyword>
<evidence type="ECO:0000256" key="7">
    <source>
        <dbReference type="ARBA" id="ARBA00023288"/>
    </source>
</evidence>
<evidence type="ECO:0000256" key="2">
    <source>
        <dbReference type="ARBA" id="ARBA00022679"/>
    </source>
</evidence>
<accession>A0AAN6GG11</accession>
<dbReference type="AlphaFoldDB" id="A0AAN6GG11"/>
<keyword evidence="5 10" id="KW-0472">Membrane</keyword>
<dbReference type="InterPro" id="IPR039859">
    <property type="entry name" value="PFA4/ZDH16/20/ERF2-like"/>
</dbReference>
<feature type="region of interest" description="Disordered" evidence="11">
    <location>
        <begin position="229"/>
        <end position="293"/>
    </location>
</feature>
<evidence type="ECO:0000256" key="11">
    <source>
        <dbReference type="SAM" id="MobiDB-lite"/>
    </source>
</evidence>
<feature type="transmembrane region" description="Helical" evidence="10">
    <location>
        <begin position="35"/>
        <end position="58"/>
    </location>
</feature>
<feature type="compositionally biased region" description="Low complexity" evidence="11">
    <location>
        <begin position="229"/>
        <end position="239"/>
    </location>
</feature>
<proteinExistence type="inferred from homology"/>
<dbReference type="GO" id="GO:0016020">
    <property type="term" value="C:membrane"/>
    <property type="evidence" value="ECO:0007669"/>
    <property type="project" value="UniProtKB-SubCell"/>
</dbReference>
<comment type="caution">
    <text evidence="13">The sequence shown here is derived from an EMBL/GenBank/DDBJ whole genome shotgun (WGS) entry which is preliminary data.</text>
</comment>
<reference evidence="13" key="1">
    <citation type="journal article" date="2023" name="PhytoFront">
        <title>Draft Genome Resources of Seven Strains of Tilletia horrida, Causal Agent of Kernel Smut of Rice.</title>
        <authorList>
            <person name="Khanal S."/>
            <person name="Antony Babu S."/>
            <person name="Zhou X.G."/>
        </authorList>
    </citation>
    <scope>NUCLEOTIDE SEQUENCE</scope>
    <source>
        <strain evidence="13">TX3</strain>
    </source>
</reference>
<dbReference type="PROSITE" id="PS50216">
    <property type="entry name" value="DHHC"/>
    <property type="match status" value="1"/>
</dbReference>
<comment type="catalytic activity">
    <reaction evidence="9 10">
        <text>L-cysteinyl-[protein] + hexadecanoyl-CoA = S-hexadecanoyl-L-cysteinyl-[protein] + CoA</text>
        <dbReference type="Rhea" id="RHEA:36683"/>
        <dbReference type="Rhea" id="RHEA-COMP:10131"/>
        <dbReference type="Rhea" id="RHEA-COMP:11032"/>
        <dbReference type="ChEBI" id="CHEBI:29950"/>
        <dbReference type="ChEBI" id="CHEBI:57287"/>
        <dbReference type="ChEBI" id="CHEBI:57379"/>
        <dbReference type="ChEBI" id="CHEBI:74151"/>
        <dbReference type="EC" id="2.3.1.225"/>
    </reaction>
</comment>
<evidence type="ECO:0000256" key="8">
    <source>
        <dbReference type="ARBA" id="ARBA00023315"/>
    </source>
</evidence>
<evidence type="ECO:0000256" key="10">
    <source>
        <dbReference type="RuleBase" id="RU079119"/>
    </source>
</evidence>
<comment type="domain">
    <text evidence="10">The DHHC domain is required for palmitoyltransferase activity.</text>
</comment>
<evidence type="ECO:0000256" key="5">
    <source>
        <dbReference type="ARBA" id="ARBA00023136"/>
    </source>
</evidence>
<comment type="similarity">
    <text evidence="10">Belongs to the DHHC palmitoyltransferase family.</text>
</comment>
<feature type="transmembrane region" description="Helical" evidence="10">
    <location>
        <begin position="388"/>
        <end position="411"/>
    </location>
</feature>
<feature type="region of interest" description="Disordered" evidence="11">
    <location>
        <begin position="558"/>
        <end position="671"/>
    </location>
</feature>
<dbReference type="EC" id="2.3.1.225" evidence="10"/>
<feature type="compositionally biased region" description="Low complexity" evidence="11">
    <location>
        <begin position="249"/>
        <end position="264"/>
    </location>
</feature>
<evidence type="ECO:0000256" key="9">
    <source>
        <dbReference type="ARBA" id="ARBA00048048"/>
    </source>
</evidence>
<organism evidence="13 14">
    <name type="scientific">Tilletia horrida</name>
    <dbReference type="NCBI Taxonomy" id="155126"/>
    <lineage>
        <taxon>Eukaryota</taxon>
        <taxon>Fungi</taxon>
        <taxon>Dikarya</taxon>
        <taxon>Basidiomycota</taxon>
        <taxon>Ustilaginomycotina</taxon>
        <taxon>Exobasidiomycetes</taxon>
        <taxon>Tilletiales</taxon>
        <taxon>Tilletiaceae</taxon>
        <taxon>Tilletia</taxon>
    </lineage>
</organism>
<name>A0AAN6GG11_9BASI</name>
<feature type="compositionally biased region" description="Low complexity" evidence="11">
    <location>
        <begin position="562"/>
        <end position="571"/>
    </location>
</feature>
<keyword evidence="14" id="KW-1185">Reference proteome</keyword>
<keyword evidence="7" id="KW-0449">Lipoprotein</keyword>
<keyword evidence="8 10" id="KW-0012">Acyltransferase</keyword>
<protein>
    <recommendedName>
        <fullName evidence="10">Palmitoyltransferase</fullName>
        <ecNumber evidence="10">2.3.1.225</ecNumber>
    </recommendedName>
</protein>
<evidence type="ECO:0000313" key="14">
    <source>
        <dbReference type="Proteomes" id="UP001176521"/>
    </source>
</evidence>
<feature type="transmembrane region" description="Helical" evidence="10">
    <location>
        <begin position="64"/>
        <end position="90"/>
    </location>
</feature>
<evidence type="ECO:0000256" key="1">
    <source>
        <dbReference type="ARBA" id="ARBA00004141"/>
    </source>
</evidence>